<organism evidence="1 2">
    <name type="scientific">Roseinatronobacter domitianus</name>
    <dbReference type="NCBI Taxonomy" id="2940293"/>
    <lineage>
        <taxon>Bacteria</taxon>
        <taxon>Pseudomonadati</taxon>
        <taxon>Pseudomonadota</taxon>
        <taxon>Alphaproteobacteria</taxon>
        <taxon>Rhodobacterales</taxon>
        <taxon>Paracoccaceae</taxon>
        <taxon>Roseinatronobacter</taxon>
    </lineage>
</organism>
<comment type="caution">
    <text evidence="1">The sequence shown here is derived from an EMBL/GenBank/DDBJ whole genome shotgun (WGS) entry which is preliminary data.</text>
</comment>
<gene>
    <name evidence="1" type="ORF">M3N55_04730</name>
</gene>
<keyword evidence="2" id="KW-1185">Reference proteome</keyword>
<reference evidence="1 2" key="1">
    <citation type="submission" date="2022-05" db="EMBL/GenBank/DDBJ databases">
        <title>Seasonal and diel survey of microbial diversity of the Tyrrhenian coast.</title>
        <authorList>
            <person name="Gattoni G."/>
            <person name="Corral P."/>
        </authorList>
    </citation>
    <scope>NUCLEOTIDE SEQUENCE [LARGE SCALE GENOMIC DNA]</scope>
    <source>
        <strain evidence="1 2">V10</strain>
    </source>
</reference>
<dbReference type="EMBL" id="JALZWP010000003">
    <property type="protein sequence ID" value="MCL1628027.1"/>
    <property type="molecule type" value="Genomic_DNA"/>
</dbReference>
<accession>A0ABT0LZI9</accession>
<dbReference type="Proteomes" id="UP001202550">
    <property type="component" value="Unassembled WGS sequence"/>
</dbReference>
<name>A0ABT0LZI9_9RHOB</name>
<sequence length="49" mass="5462">MSVSVVPVLTSDAQADDFLDQDLSTLDFAQFKPAWFKTPKPKPKPQPQT</sequence>
<evidence type="ECO:0000313" key="2">
    <source>
        <dbReference type="Proteomes" id="UP001202550"/>
    </source>
</evidence>
<proteinExistence type="predicted"/>
<evidence type="ECO:0000313" key="1">
    <source>
        <dbReference type="EMBL" id="MCL1628027.1"/>
    </source>
</evidence>
<dbReference type="RefSeq" id="WP_249056889.1">
    <property type="nucleotide sequence ID" value="NZ_JALZWP010000003.1"/>
</dbReference>
<protein>
    <submittedName>
        <fullName evidence="1">Uncharacterized protein</fullName>
    </submittedName>
</protein>